<dbReference type="Pfam" id="PF00535">
    <property type="entry name" value="Glycos_transf_2"/>
    <property type="match status" value="2"/>
</dbReference>
<evidence type="ECO:0000259" key="1">
    <source>
        <dbReference type="Pfam" id="PF00535"/>
    </source>
</evidence>
<dbReference type="CDD" id="cd04186">
    <property type="entry name" value="GT_2_like_c"/>
    <property type="match status" value="1"/>
</dbReference>
<dbReference type="InterPro" id="IPR029044">
    <property type="entry name" value="Nucleotide-diphossugar_trans"/>
</dbReference>
<proteinExistence type="predicted"/>
<dbReference type="PANTHER" id="PTHR43179:SF7">
    <property type="entry name" value="RHAMNOSYLTRANSFERASE WBBL"/>
    <property type="match status" value="1"/>
</dbReference>
<dbReference type="Proteomes" id="UP000601736">
    <property type="component" value="Unassembled WGS sequence"/>
</dbReference>
<dbReference type="GO" id="GO:0016757">
    <property type="term" value="F:glycosyltransferase activity"/>
    <property type="evidence" value="ECO:0007669"/>
    <property type="project" value="UniProtKB-KW"/>
</dbReference>
<gene>
    <name evidence="2" type="ORF">NMYAN_90007</name>
</gene>
<dbReference type="CDD" id="cd04184">
    <property type="entry name" value="GT2_RfbC_Mx_like"/>
    <property type="match status" value="1"/>
</dbReference>
<name>A0A8H8Z1X5_9PROT</name>
<feature type="domain" description="Glycosyltransferase 2-like" evidence="1">
    <location>
        <begin position="306"/>
        <end position="451"/>
    </location>
</feature>
<accession>A0A8H8Z1X5</accession>
<sequence>MNHHLFQEQNFTTLHELRTCHHERIIRLAYRSILRLELDEVELTELLTQFHHNSNFAQLLAELRCGSEFPRDILEQTPEYETLEGREGKVPVIEPMSGLLQYHDENGYNWRSDDRDPWFLLKDISQKLYPGWYMIELCIHSERVHGNAKLYFDYGEGYNEAFSVTLPFRNGELVKRLYHLEYFPKQVRFDPLETISKFSVAHLNFVSVKPISTRKYMLAHIRNHSSLYKGCSIIHIWRDLKAKAEIKKIALDELLYQRYNQSFRIERERFNEGYAEWIAKHEKPEYSDMFKILMTQQLFKHQPTISVIMPVYNSIELFLRQAIESVLAQSYTNWELCIADDASTQPHVRVILNEYVQRDPRIKVIYRAENGHISAASNSALALATGEYVALMDHDDELAQHALHFVVQAINQNPSAQIIYSDEDKIDTEGNRTEPHFKSDWNPDLFFSQNYVSHLGVYRHALLKCIGGFRIGFEGSQDQDLVLRCLPHVNSAEILHIPKVLYHWRIVEGSTAFNSAEKNYTTDAGINALQDFFNRQGREDVKVEIGYMPNTYRVRYPIPRPEPLVSLLIPTRDKLELLEPCIRSILDKTIYQNYEIIILDNESAESATLDFFKCIQTKDTRVKVLSYRQPFNYSAINNYGVQQAKGELIGLINNDIEVISPEWLTEMVSHALRPEIGCVGAKLYYDDETIQHAGVIVGLGGVAGHSHKYFPREASGYFHRLKIIQNLSAVTAACLVVRKAIFEQVGGLEETNLRVAFNDVDFCLKVREAGYRNLWTPYAELYHFESKSRGVEDTPEKVARFNKEMEYIKTRWGEALRHDPYYSKNLTLAREDFSIGDS</sequence>
<dbReference type="PANTHER" id="PTHR43179">
    <property type="entry name" value="RHAMNOSYLTRANSFERASE WBBL"/>
    <property type="match status" value="1"/>
</dbReference>
<dbReference type="InterPro" id="IPR001173">
    <property type="entry name" value="Glyco_trans_2-like"/>
</dbReference>
<reference evidence="2" key="1">
    <citation type="submission" date="2021-02" db="EMBL/GenBank/DDBJ databases">
        <authorList>
            <person name="Han P."/>
        </authorList>
    </citation>
    <scope>NUCLEOTIDE SEQUENCE</scope>
    <source>
        <strain evidence="2">Nitrosomonas nitrosa 18-3D</strain>
    </source>
</reference>
<dbReference type="EMBL" id="CAJNAP010000055">
    <property type="protein sequence ID" value="CAE6518407.1"/>
    <property type="molecule type" value="Genomic_DNA"/>
</dbReference>
<organism evidence="2 3">
    <name type="scientific">Nitrosomonas nitrosa</name>
    <dbReference type="NCBI Taxonomy" id="52442"/>
    <lineage>
        <taxon>Bacteria</taxon>
        <taxon>Pseudomonadati</taxon>
        <taxon>Pseudomonadota</taxon>
        <taxon>Betaproteobacteria</taxon>
        <taxon>Nitrosomonadales</taxon>
        <taxon>Nitrosomonadaceae</taxon>
        <taxon>Nitrosomonas</taxon>
    </lineage>
</organism>
<evidence type="ECO:0000313" key="3">
    <source>
        <dbReference type="Proteomes" id="UP000601736"/>
    </source>
</evidence>
<feature type="domain" description="Glycosyltransferase 2-like" evidence="1">
    <location>
        <begin position="566"/>
        <end position="689"/>
    </location>
</feature>
<dbReference type="RefSeq" id="WP_204800448.1">
    <property type="nucleotide sequence ID" value="NZ_CAJNAP010000055.1"/>
</dbReference>
<comment type="caution">
    <text evidence="2">The sequence shown here is derived from an EMBL/GenBank/DDBJ whole genome shotgun (WGS) entry which is preliminary data.</text>
</comment>
<dbReference type="Gene3D" id="3.90.550.10">
    <property type="entry name" value="Spore Coat Polysaccharide Biosynthesis Protein SpsA, Chain A"/>
    <property type="match status" value="2"/>
</dbReference>
<keyword evidence="2" id="KW-0808">Transferase</keyword>
<dbReference type="AlphaFoldDB" id="A0A8H8Z1X5"/>
<evidence type="ECO:0000313" key="2">
    <source>
        <dbReference type="EMBL" id="CAE6518407.1"/>
    </source>
</evidence>
<protein>
    <submittedName>
        <fullName evidence="2">Glycosyltransferase, GT2 family</fullName>
    </submittedName>
</protein>
<dbReference type="SUPFAM" id="SSF53448">
    <property type="entry name" value="Nucleotide-diphospho-sugar transferases"/>
    <property type="match status" value="2"/>
</dbReference>